<dbReference type="NCBIfam" id="NF037979">
    <property type="entry name" value="Na_transp"/>
    <property type="match status" value="1"/>
</dbReference>
<keyword evidence="3 6" id="KW-0812">Transmembrane</keyword>
<dbReference type="PRINTS" id="PR00176">
    <property type="entry name" value="NANEUSMPORT"/>
</dbReference>
<dbReference type="CDD" id="cd10336">
    <property type="entry name" value="SLC6sbd_Tyt1-Like"/>
    <property type="match status" value="1"/>
</dbReference>
<dbReference type="PROSITE" id="PS00610">
    <property type="entry name" value="NA_NEUROTRAN_SYMP_1"/>
    <property type="match status" value="1"/>
</dbReference>
<evidence type="ECO:0000313" key="8">
    <source>
        <dbReference type="EMBL" id="SDK42293.1"/>
    </source>
</evidence>
<comment type="subcellular location">
    <subcellularLocation>
        <location evidence="1">Membrane</location>
        <topology evidence="1">Multi-pass membrane protein</topology>
    </subcellularLocation>
</comment>
<feature type="transmembrane region" description="Helical" evidence="7">
    <location>
        <begin position="250"/>
        <end position="272"/>
    </location>
</feature>
<accession>A0A1G9BSD0</accession>
<evidence type="ECO:0000256" key="6">
    <source>
        <dbReference type="RuleBase" id="RU003732"/>
    </source>
</evidence>
<dbReference type="PANTHER" id="PTHR42948">
    <property type="entry name" value="TRANSPORTER"/>
    <property type="match status" value="1"/>
</dbReference>
<evidence type="ECO:0000313" key="9">
    <source>
        <dbReference type="Proteomes" id="UP000199008"/>
    </source>
</evidence>
<evidence type="ECO:0000256" key="7">
    <source>
        <dbReference type="SAM" id="Phobius"/>
    </source>
</evidence>
<dbReference type="RefSeq" id="WP_245696523.1">
    <property type="nucleotide sequence ID" value="NZ_FNFY01000003.1"/>
</dbReference>
<evidence type="ECO:0000256" key="3">
    <source>
        <dbReference type="ARBA" id="ARBA00022692"/>
    </source>
</evidence>
<proteinExistence type="inferred from homology"/>
<reference evidence="9" key="1">
    <citation type="submission" date="2016-10" db="EMBL/GenBank/DDBJ databases">
        <authorList>
            <person name="Varghese N."/>
            <person name="Submissions S."/>
        </authorList>
    </citation>
    <scope>NUCLEOTIDE SEQUENCE [LARGE SCALE GENOMIC DNA]</scope>
    <source>
        <strain evidence="9">CGMCC 1.8895</strain>
    </source>
</reference>
<evidence type="ECO:0000256" key="5">
    <source>
        <dbReference type="ARBA" id="ARBA00023136"/>
    </source>
</evidence>
<feature type="transmembrane region" description="Helical" evidence="7">
    <location>
        <begin position="83"/>
        <end position="102"/>
    </location>
</feature>
<evidence type="ECO:0000256" key="1">
    <source>
        <dbReference type="ARBA" id="ARBA00004141"/>
    </source>
</evidence>
<feature type="transmembrane region" description="Helical" evidence="7">
    <location>
        <begin position="378"/>
        <end position="400"/>
    </location>
</feature>
<feature type="transmembrane region" description="Helical" evidence="7">
    <location>
        <begin position="41"/>
        <end position="63"/>
    </location>
</feature>
<dbReference type="GO" id="GO:0016020">
    <property type="term" value="C:membrane"/>
    <property type="evidence" value="ECO:0007669"/>
    <property type="project" value="UniProtKB-SubCell"/>
</dbReference>
<protein>
    <recommendedName>
        <fullName evidence="6">Transporter</fullName>
    </recommendedName>
</protein>
<dbReference type="GO" id="GO:0015293">
    <property type="term" value="F:symporter activity"/>
    <property type="evidence" value="ECO:0007669"/>
    <property type="project" value="UniProtKB-KW"/>
</dbReference>
<dbReference type="PANTHER" id="PTHR42948:SF1">
    <property type="entry name" value="TRANSPORTER"/>
    <property type="match status" value="1"/>
</dbReference>
<feature type="transmembrane region" description="Helical" evidence="7">
    <location>
        <begin position="339"/>
        <end position="358"/>
    </location>
</feature>
<dbReference type="AlphaFoldDB" id="A0A1G9BSD0"/>
<evidence type="ECO:0000256" key="4">
    <source>
        <dbReference type="ARBA" id="ARBA00022989"/>
    </source>
</evidence>
<feature type="transmembrane region" description="Helical" evidence="7">
    <location>
        <begin position="421"/>
        <end position="445"/>
    </location>
</feature>
<evidence type="ECO:0000256" key="2">
    <source>
        <dbReference type="ARBA" id="ARBA00022448"/>
    </source>
</evidence>
<feature type="transmembrane region" description="Helical" evidence="7">
    <location>
        <begin position="12"/>
        <end position="29"/>
    </location>
</feature>
<dbReference type="SUPFAM" id="SSF161070">
    <property type="entry name" value="SNF-like"/>
    <property type="match status" value="1"/>
</dbReference>
<name>A0A1G9BSD0_9BACL</name>
<dbReference type="InterPro" id="IPR047218">
    <property type="entry name" value="YocR/YhdH-like"/>
</dbReference>
<feature type="transmembrane region" description="Helical" evidence="7">
    <location>
        <begin position="213"/>
        <end position="238"/>
    </location>
</feature>
<gene>
    <name evidence="8" type="ORF">SAMN05216216_10386</name>
</gene>
<sequence length="448" mass="49360">MEKSQWGSKIGFILAAAGSAIGLGALWRFPYMTAEHGGGAFLLIFLLFTLVVGLPLLLSEFVIGRAGGRNPIDSFEYLGGKKWFRLFGWSGNIAVILLLSFYSVIGGWILLYLFVAFINTVGILPISDYEGMFGQIVTNPLYVILGQGVFLLLTVFIVAQGVQKGLERASKIMMPLLFILFLIIIIRSLTLPNAMEGVEFFLTPSFENINAEAVLYALGQSFFALSIGATTMITYASYLDNTHNLTKSALYIVLMNVTISIMAGLAIFPAIASFEMENVFGPGLIFIVLPQVFSEIALGNVFYILFLIAFLFATLTSAISMIEINVANAIKGNENKRKIMAYVFGLIVFIVGMPSALSEGVLNNVQFFAGTIFDNVDFLVSNMILPLNALISSIFVGYILEHSVIRNQVGVRENSAMYPLFKAWIFLLKFILPIIIVLVFIMNIVNFF</sequence>
<dbReference type="EMBL" id="FNFY01000003">
    <property type="protein sequence ID" value="SDK42293.1"/>
    <property type="molecule type" value="Genomic_DNA"/>
</dbReference>
<keyword evidence="2 6" id="KW-0813">Transport</keyword>
<keyword evidence="6" id="KW-0769">Symport</keyword>
<organism evidence="8 9">
    <name type="scientific">Lacicoccus qingdaonensis</name>
    <dbReference type="NCBI Taxonomy" id="576118"/>
    <lineage>
        <taxon>Bacteria</taxon>
        <taxon>Bacillati</taxon>
        <taxon>Bacillota</taxon>
        <taxon>Bacilli</taxon>
        <taxon>Bacillales</taxon>
        <taxon>Salinicoccaceae</taxon>
        <taxon>Lacicoccus</taxon>
    </lineage>
</organism>
<feature type="transmembrane region" description="Helical" evidence="7">
    <location>
        <begin position="304"/>
        <end position="327"/>
    </location>
</feature>
<dbReference type="Proteomes" id="UP000199008">
    <property type="component" value="Unassembled WGS sequence"/>
</dbReference>
<dbReference type="Pfam" id="PF00209">
    <property type="entry name" value="SNF"/>
    <property type="match status" value="2"/>
</dbReference>
<dbReference type="InterPro" id="IPR037272">
    <property type="entry name" value="SNS_sf"/>
</dbReference>
<keyword evidence="5 7" id="KW-0472">Membrane</keyword>
<feature type="transmembrane region" description="Helical" evidence="7">
    <location>
        <begin position="108"/>
        <end position="129"/>
    </location>
</feature>
<dbReference type="PROSITE" id="PS50267">
    <property type="entry name" value="NA_NEUROTRAN_SYMP_3"/>
    <property type="match status" value="1"/>
</dbReference>
<dbReference type="STRING" id="576118.SAMN05216216_10386"/>
<feature type="transmembrane region" description="Helical" evidence="7">
    <location>
        <begin position="172"/>
        <end position="192"/>
    </location>
</feature>
<dbReference type="InterPro" id="IPR000175">
    <property type="entry name" value="Na/ntran_symport"/>
</dbReference>
<keyword evidence="4 7" id="KW-1133">Transmembrane helix</keyword>
<keyword evidence="9" id="KW-1185">Reference proteome</keyword>
<feature type="transmembrane region" description="Helical" evidence="7">
    <location>
        <begin position="141"/>
        <end position="160"/>
    </location>
</feature>
<comment type="similarity">
    <text evidence="6">Belongs to the sodium:neurotransmitter symporter (SNF) (TC 2.A.22) family.</text>
</comment>